<evidence type="ECO:0000256" key="1">
    <source>
        <dbReference type="SAM" id="MobiDB-lite"/>
    </source>
</evidence>
<comment type="caution">
    <text evidence="2">The sequence shown here is derived from an EMBL/GenBank/DDBJ whole genome shotgun (WGS) entry which is preliminary data.</text>
</comment>
<protein>
    <submittedName>
        <fullName evidence="2">Uncharacterized protein</fullName>
    </submittedName>
</protein>
<dbReference type="PANTHER" id="PTHR31099:SF28">
    <property type="entry name" value="F5J5.12"/>
    <property type="match status" value="1"/>
</dbReference>
<feature type="compositionally biased region" description="Basic and acidic residues" evidence="1">
    <location>
        <begin position="275"/>
        <end position="285"/>
    </location>
</feature>
<dbReference type="PANTHER" id="PTHR31099">
    <property type="entry name" value="OS06G0165300 PROTEIN"/>
    <property type="match status" value="1"/>
</dbReference>
<reference evidence="3" key="1">
    <citation type="journal article" date="2020" name="Nat. Commun.">
        <title>Genome assembly of wild tea tree DASZ reveals pedigree and selection history of tea varieties.</title>
        <authorList>
            <person name="Zhang W."/>
            <person name="Zhang Y."/>
            <person name="Qiu H."/>
            <person name="Guo Y."/>
            <person name="Wan H."/>
            <person name="Zhang X."/>
            <person name="Scossa F."/>
            <person name="Alseekh S."/>
            <person name="Zhang Q."/>
            <person name="Wang P."/>
            <person name="Xu L."/>
            <person name="Schmidt M.H."/>
            <person name="Jia X."/>
            <person name="Li D."/>
            <person name="Zhu A."/>
            <person name="Guo F."/>
            <person name="Chen W."/>
            <person name="Ni D."/>
            <person name="Usadel B."/>
            <person name="Fernie A.R."/>
            <person name="Wen W."/>
        </authorList>
    </citation>
    <scope>NUCLEOTIDE SEQUENCE [LARGE SCALE GENOMIC DNA]</scope>
    <source>
        <strain evidence="3">cv. G240</strain>
    </source>
</reference>
<gene>
    <name evidence="2" type="ORF">HYC85_029072</name>
</gene>
<keyword evidence="3" id="KW-1185">Reference proteome</keyword>
<proteinExistence type="predicted"/>
<accession>A0A7J7FY50</accession>
<sequence length="305" mass="33578">MAEEGSAIVRVDPLGDDDAVELAAQYRTERVGESMVRPHGSTMIAAPKPISQVEPDHWHTKADKSTITGAELEAIREKYQIPREVELLLPTSTERPSDARPGEFSLYEEALKGGLRLPLPQVVVDVLNRLEVAPGQLMPNAWKILLACASAWPKANGGEAMIVDEFFACYKASGQQETWVTLQASVGRGLVAGLPSSIKGWRPRWFYVSANGGLGVHTVWKVPIRSVEPKLGAAAEGRVKRVKEWRKREKAKWDELVQPSALFEAGLGPKPSSGDLDRAELEARRRAREAEDQAILAKAQQFKES</sequence>
<reference evidence="2 3" key="2">
    <citation type="submission" date="2020-07" db="EMBL/GenBank/DDBJ databases">
        <title>Genome assembly of wild tea tree DASZ reveals pedigree and selection history of tea varieties.</title>
        <authorList>
            <person name="Zhang W."/>
        </authorList>
    </citation>
    <scope>NUCLEOTIDE SEQUENCE [LARGE SCALE GENOMIC DNA]</scope>
    <source>
        <strain evidence="3">cv. G240</strain>
        <tissue evidence="2">Leaf</tissue>
    </source>
</reference>
<feature type="region of interest" description="Disordered" evidence="1">
    <location>
        <begin position="264"/>
        <end position="285"/>
    </location>
</feature>
<name>A0A7J7FY50_CAMSI</name>
<evidence type="ECO:0000313" key="3">
    <source>
        <dbReference type="Proteomes" id="UP000593564"/>
    </source>
</evidence>
<evidence type="ECO:0000313" key="2">
    <source>
        <dbReference type="EMBL" id="KAF5932901.1"/>
    </source>
</evidence>
<organism evidence="2 3">
    <name type="scientific">Camellia sinensis</name>
    <name type="common">Tea plant</name>
    <name type="synonym">Thea sinensis</name>
    <dbReference type="NCBI Taxonomy" id="4442"/>
    <lineage>
        <taxon>Eukaryota</taxon>
        <taxon>Viridiplantae</taxon>
        <taxon>Streptophyta</taxon>
        <taxon>Embryophyta</taxon>
        <taxon>Tracheophyta</taxon>
        <taxon>Spermatophyta</taxon>
        <taxon>Magnoliopsida</taxon>
        <taxon>eudicotyledons</taxon>
        <taxon>Gunneridae</taxon>
        <taxon>Pentapetalae</taxon>
        <taxon>asterids</taxon>
        <taxon>Ericales</taxon>
        <taxon>Theaceae</taxon>
        <taxon>Camellia</taxon>
    </lineage>
</organism>
<dbReference type="Proteomes" id="UP000593564">
    <property type="component" value="Unassembled WGS sequence"/>
</dbReference>
<dbReference type="AlphaFoldDB" id="A0A7J7FY50"/>
<dbReference type="EMBL" id="JACBKZ010000014">
    <property type="protein sequence ID" value="KAF5932901.1"/>
    <property type="molecule type" value="Genomic_DNA"/>
</dbReference>